<organism evidence="5 6">
    <name type="scientific">Lepraria finkii</name>
    <dbReference type="NCBI Taxonomy" id="1340010"/>
    <lineage>
        <taxon>Eukaryota</taxon>
        <taxon>Fungi</taxon>
        <taxon>Dikarya</taxon>
        <taxon>Ascomycota</taxon>
        <taxon>Pezizomycotina</taxon>
        <taxon>Lecanoromycetes</taxon>
        <taxon>OSLEUM clade</taxon>
        <taxon>Lecanoromycetidae</taxon>
        <taxon>Lecanorales</taxon>
        <taxon>Lecanorineae</taxon>
        <taxon>Stereocaulaceae</taxon>
        <taxon>Lepraria</taxon>
    </lineage>
</organism>
<feature type="region of interest" description="Disordered" evidence="2">
    <location>
        <begin position="17"/>
        <end position="71"/>
    </location>
</feature>
<evidence type="ECO:0000313" key="6">
    <source>
        <dbReference type="Proteomes" id="UP001590951"/>
    </source>
</evidence>
<name>A0ABR4BG35_9LECA</name>
<keyword evidence="1" id="KW-0677">Repeat</keyword>
<dbReference type="EMBL" id="JBHFEH010000010">
    <property type="protein sequence ID" value="KAL2055801.1"/>
    <property type="molecule type" value="Genomic_DNA"/>
</dbReference>
<reference evidence="5 6" key="1">
    <citation type="submission" date="2024-09" db="EMBL/GenBank/DDBJ databases">
        <title>Rethinking Asexuality: The Enigmatic Case of Functional Sexual Genes in Lepraria (Stereocaulaceae).</title>
        <authorList>
            <person name="Doellman M."/>
            <person name="Sun Y."/>
            <person name="Barcenas-Pena A."/>
            <person name="Lumbsch H.T."/>
            <person name="Grewe F."/>
        </authorList>
    </citation>
    <scope>NUCLEOTIDE SEQUENCE [LARGE SCALE GENOMIC DNA]</scope>
    <source>
        <strain evidence="5 6">Grewe 0041</strain>
    </source>
</reference>
<feature type="compositionally biased region" description="Basic and acidic residues" evidence="2">
    <location>
        <begin position="866"/>
        <end position="876"/>
    </location>
</feature>
<keyword evidence="6" id="KW-1185">Reference proteome</keyword>
<proteinExistence type="predicted"/>
<dbReference type="InterPro" id="IPR056125">
    <property type="entry name" value="DUF7708"/>
</dbReference>
<comment type="caution">
    <text evidence="5">The sequence shown here is derived from an EMBL/GenBank/DDBJ whole genome shotgun (WGS) entry which is preliminary data.</text>
</comment>
<dbReference type="Pfam" id="PF24883">
    <property type="entry name" value="NPHP3_N"/>
    <property type="match status" value="1"/>
</dbReference>
<feature type="compositionally biased region" description="Acidic residues" evidence="2">
    <location>
        <begin position="717"/>
        <end position="726"/>
    </location>
</feature>
<feature type="compositionally biased region" description="Acidic residues" evidence="2">
    <location>
        <begin position="795"/>
        <end position="806"/>
    </location>
</feature>
<feature type="compositionally biased region" description="Acidic residues" evidence="2">
    <location>
        <begin position="898"/>
        <end position="908"/>
    </location>
</feature>
<feature type="region of interest" description="Disordered" evidence="2">
    <location>
        <begin position="860"/>
        <end position="908"/>
    </location>
</feature>
<gene>
    <name evidence="5" type="ORF">ABVK25_004045</name>
</gene>
<feature type="compositionally biased region" description="Acidic residues" evidence="2">
    <location>
        <begin position="766"/>
        <end position="775"/>
    </location>
</feature>
<dbReference type="InterPro" id="IPR056884">
    <property type="entry name" value="NPHP3-like_N"/>
</dbReference>
<dbReference type="Proteomes" id="UP001590951">
    <property type="component" value="Unassembled WGS sequence"/>
</dbReference>
<protein>
    <submittedName>
        <fullName evidence="5">Uncharacterized protein</fullName>
    </submittedName>
</protein>
<feature type="region of interest" description="Disordered" evidence="2">
    <location>
        <begin position="716"/>
        <end position="845"/>
    </location>
</feature>
<dbReference type="Pfam" id="PF24809">
    <property type="entry name" value="DUF7708"/>
    <property type="match status" value="1"/>
</dbReference>
<evidence type="ECO:0000259" key="3">
    <source>
        <dbReference type="Pfam" id="PF24809"/>
    </source>
</evidence>
<dbReference type="PANTHER" id="PTHR40619:SF3">
    <property type="entry name" value="FUNGAL STAND N-TERMINAL GOODBYE DOMAIN-CONTAINING PROTEIN"/>
    <property type="match status" value="1"/>
</dbReference>
<accession>A0ABR4BG35</accession>
<feature type="domain" description="DUF7708" evidence="3">
    <location>
        <begin position="182"/>
        <end position="322"/>
    </location>
</feature>
<feature type="compositionally biased region" description="Polar residues" evidence="2">
    <location>
        <begin position="778"/>
        <end position="788"/>
    </location>
</feature>
<evidence type="ECO:0000313" key="5">
    <source>
        <dbReference type="EMBL" id="KAL2055801.1"/>
    </source>
</evidence>
<sequence length="908" mass="102373">MPSQLCDNCVRMFKRMKNTKSENREMSSSSDEEGEWTLSPKSIKPGKGPRLALGKKAPFARRKSTGAESTGFCHNFTSSRTTVTETESQNFHVKETTKLFRSHSNTSQHDCKAQWATALVAQEPMQNSLTSLRSAVDVYEAQASVQKWEDLSLAQADVTELNTLAKAALEKQKSKRRPLPGLERFSTVALEYSKLLDVVMNQCPEYVSLAWGVTKLLLVANINHAKLKQNVETHLMSIGERLGLVNQLICYSPTEKMVEAVALLYAHFSKFLGKALRCYAKSKLATVLSSFVFPWESKFQNVIDRIDVQFRRIQDLAGASHFSATLQNQHILHSIWHCQQEDREMVQQERTPEQLRNEIKEEMKREIFGLLQSFDSKWVQRFDEFLLQQTTLVKSRDETCVSEFADSFAQLALPVSKPDVFLADFVSKPRDLSEFRDINFPQLRSFDDREKYIRASERLLNASDYQHSVTLLRHADIRAWIDSDESRMLWINSHQSSRAADWTSVLATHLIDHSAHLEYLTRLRCLCHGYSPGNAVSTAAIVVQALIFQSLLHHRKRFTTRSVKYTQRRFREAEDDVEALWALFLEILATAKAKCLWIIIDHVNMLQKESGPRGLEDVLTLLKLLNELAEAPNMMVKILVTARVGGSAHFSTEIPDTSILSPRHSVINVTRGHHRSEVTWLAKYSRKPTRLPDADQHLGLEATPLDASDIEALLADSDSDSDDDVLEMQASSKHSENNGNQMSVLMPIEKKGESTDSDSASFMNEDPLESDDNEPWDSPSTTTKNTPHQPCFPEDTPEDPDSDEDYFNVKPGENSKESIDWNPDSSSEDDFDEKAEEAPLSPLTPRIVVGSFDDSFTCHADNSASRVEDGPNKSEEVVPQSSSSTIVAGKIRVKDDFLGDSDSDGAFS</sequence>
<feature type="domain" description="Nephrocystin 3-like N-terminal" evidence="4">
    <location>
        <begin position="471"/>
        <end position="643"/>
    </location>
</feature>
<evidence type="ECO:0000256" key="1">
    <source>
        <dbReference type="ARBA" id="ARBA00022737"/>
    </source>
</evidence>
<feature type="compositionally biased region" description="Polar residues" evidence="2">
    <location>
        <begin position="729"/>
        <end position="743"/>
    </location>
</feature>
<dbReference type="PANTHER" id="PTHR40619">
    <property type="entry name" value="FUNGAL STAND N-TERMINAL GOODBYE DOMAIN-CONTAINING PROTEIN"/>
    <property type="match status" value="1"/>
</dbReference>
<evidence type="ECO:0000256" key="2">
    <source>
        <dbReference type="SAM" id="MobiDB-lite"/>
    </source>
</evidence>
<evidence type="ECO:0000259" key="4">
    <source>
        <dbReference type="Pfam" id="PF24883"/>
    </source>
</evidence>
<feature type="compositionally biased region" description="Acidic residues" evidence="2">
    <location>
        <begin position="826"/>
        <end position="835"/>
    </location>
</feature>